<feature type="transmembrane region" description="Helical" evidence="13">
    <location>
        <begin position="118"/>
        <end position="138"/>
    </location>
</feature>
<feature type="transmembrane region" description="Helical" evidence="13">
    <location>
        <begin position="492"/>
        <end position="512"/>
    </location>
</feature>
<dbReference type="FunFam" id="1.20.120.350:FF:000068">
    <property type="entry name" value="Sodium channel protein"/>
    <property type="match status" value="2"/>
</dbReference>
<evidence type="ECO:0000256" key="11">
    <source>
        <dbReference type="RuleBase" id="RU003808"/>
    </source>
</evidence>
<keyword evidence="11" id="KW-0109">Calcium transport</keyword>
<keyword evidence="6 13" id="KW-1133">Transmembrane helix</keyword>
<dbReference type="Pfam" id="PF00520">
    <property type="entry name" value="Ion_trans"/>
    <property type="match status" value="4"/>
</dbReference>
<feature type="transmembrane region" description="Helical" evidence="13">
    <location>
        <begin position="1124"/>
        <end position="1146"/>
    </location>
</feature>
<evidence type="ECO:0000256" key="2">
    <source>
        <dbReference type="ARBA" id="ARBA00022448"/>
    </source>
</evidence>
<feature type="domain" description="Ion transport" evidence="14">
    <location>
        <begin position="1441"/>
        <end position="1717"/>
    </location>
</feature>
<feature type="transmembrane region" description="Helical" evidence="13">
    <location>
        <begin position="1316"/>
        <end position="1337"/>
    </location>
</feature>
<evidence type="ECO:0000256" key="8">
    <source>
        <dbReference type="ARBA" id="ARBA00023136"/>
    </source>
</evidence>
<dbReference type="FunFam" id="1.20.120.350:FF:000009">
    <property type="entry name" value="Voltage-dependent T-type calcium channel subunit alpha"/>
    <property type="match status" value="1"/>
</dbReference>
<feature type="compositionally biased region" description="Polar residues" evidence="12">
    <location>
        <begin position="2154"/>
        <end position="2174"/>
    </location>
</feature>
<feature type="region of interest" description="Disordered" evidence="12">
    <location>
        <begin position="1"/>
        <end position="22"/>
    </location>
</feature>
<dbReference type="InterPro" id="IPR043203">
    <property type="entry name" value="VGCC_Ca_Na"/>
</dbReference>
<feature type="transmembrane region" description="Helical" evidence="13">
    <location>
        <begin position="524"/>
        <end position="554"/>
    </location>
</feature>
<keyword evidence="11" id="KW-0106">Calcium</keyword>
<name>A0AAD3HMR3_9CHLO</name>
<feature type="region of interest" description="Disordered" evidence="12">
    <location>
        <begin position="1893"/>
        <end position="1951"/>
    </location>
</feature>
<feature type="compositionally biased region" description="Low complexity" evidence="12">
    <location>
        <begin position="886"/>
        <end position="899"/>
    </location>
</feature>
<feature type="transmembrane region" description="Helical" evidence="13">
    <location>
        <begin position="1505"/>
        <end position="1522"/>
    </location>
</feature>
<evidence type="ECO:0000256" key="12">
    <source>
        <dbReference type="SAM" id="MobiDB-lite"/>
    </source>
</evidence>
<feature type="compositionally biased region" description="Basic and acidic residues" evidence="12">
    <location>
        <begin position="787"/>
        <end position="810"/>
    </location>
</feature>
<proteinExistence type="inferred from homology"/>
<feature type="compositionally biased region" description="Polar residues" evidence="12">
    <location>
        <begin position="903"/>
        <end position="913"/>
    </location>
</feature>
<feature type="transmembrane region" description="Helical" evidence="13">
    <location>
        <begin position="717"/>
        <end position="734"/>
    </location>
</feature>
<keyword evidence="8 13" id="KW-0472">Membrane</keyword>
<feature type="domain" description="Ion transport" evidence="14">
    <location>
        <begin position="1085"/>
        <end position="1391"/>
    </location>
</feature>
<keyword evidence="2" id="KW-0813">Transport</keyword>
<feature type="compositionally biased region" description="Gly residues" evidence="12">
    <location>
        <begin position="405"/>
        <end position="414"/>
    </location>
</feature>
<feature type="transmembrane region" description="Helical" evidence="13">
    <location>
        <begin position="1684"/>
        <end position="1707"/>
    </location>
</feature>
<dbReference type="SUPFAM" id="SSF81324">
    <property type="entry name" value="Voltage-gated potassium channels"/>
    <property type="match status" value="4"/>
</dbReference>
<feature type="transmembrane region" description="Helical" evidence="13">
    <location>
        <begin position="462"/>
        <end position="480"/>
    </location>
</feature>
<evidence type="ECO:0000256" key="5">
    <source>
        <dbReference type="ARBA" id="ARBA00022882"/>
    </source>
</evidence>
<feature type="compositionally biased region" description="Low complexity" evidence="12">
    <location>
        <begin position="2187"/>
        <end position="2207"/>
    </location>
</feature>
<feature type="domain" description="Ion transport" evidence="14">
    <location>
        <begin position="76"/>
        <end position="384"/>
    </location>
</feature>
<dbReference type="PANTHER" id="PTHR10037:SF62">
    <property type="entry name" value="SODIUM CHANNEL PROTEIN 60E"/>
    <property type="match status" value="1"/>
</dbReference>
<dbReference type="GO" id="GO:0005891">
    <property type="term" value="C:voltage-gated calcium channel complex"/>
    <property type="evidence" value="ECO:0007669"/>
    <property type="project" value="InterPro"/>
</dbReference>
<feature type="region of interest" description="Disordered" evidence="12">
    <location>
        <begin position="389"/>
        <end position="416"/>
    </location>
</feature>
<keyword evidence="10" id="KW-0407">Ion channel</keyword>
<dbReference type="GO" id="GO:0005245">
    <property type="term" value="F:voltage-gated calcium channel activity"/>
    <property type="evidence" value="ECO:0007669"/>
    <property type="project" value="InterPro"/>
</dbReference>
<feature type="transmembrane region" description="Helical" evidence="13">
    <location>
        <begin position="1565"/>
        <end position="1589"/>
    </location>
</feature>
<dbReference type="PANTHER" id="PTHR10037">
    <property type="entry name" value="VOLTAGE-GATED CATION CHANNEL CALCIUM AND SODIUM"/>
    <property type="match status" value="1"/>
</dbReference>
<feature type="transmembrane region" description="Helical" evidence="13">
    <location>
        <begin position="1158"/>
        <end position="1178"/>
    </location>
</feature>
<feature type="domain" description="Ion transport" evidence="14">
    <location>
        <begin position="460"/>
        <end position="781"/>
    </location>
</feature>
<feature type="compositionally biased region" description="Basic and acidic residues" evidence="12">
    <location>
        <begin position="1900"/>
        <end position="1912"/>
    </location>
</feature>
<feature type="transmembrane region" description="Helical" evidence="13">
    <location>
        <begin position="203"/>
        <end position="223"/>
    </location>
</feature>
<dbReference type="GO" id="GO:0001518">
    <property type="term" value="C:voltage-gated sodium channel complex"/>
    <property type="evidence" value="ECO:0007669"/>
    <property type="project" value="TreeGrafter"/>
</dbReference>
<dbReference type="GO" id="GO:0005248">
    <property type="term" value="F:voltage-gated sodium channel activity"/>
    <property type="evidence" value="ECO:0007669"/>
    <property type="project" value="TreeGrafter"/>
</dbReference>
<dbReference type="PROSITE" id="PS50096">
    <property type="entry name" value="IQ"/>
    <property type="match status" value="1"/>
</dbReference>
<evidence type="ECO:0000256" key="4">
    <source>
        <dbReference type="ARBA" id="ARBA00022737"/>
    </source>
</evidence>
<evidence type="ECO:0000256" key="10">
    <source>
        <dbReference type="ARBA" id="ARBA00023303"/>
    </source>
</evidence>
<dbReference type="FunFam" id="1.20.120.350:FF:000095">
    <property type="entry name" value="Voltage-gated Ca2+ channel, alpha subunit"/>
    <property type="match status" value="1"/>
</dbReference>
<dbReference type="EMBL" id="BMAR01000011">
    <property type="protein sequence ID" value="GFR46010.1"/>
    <property type="molecule type" value="Genomic_DNA"/>
</dbReference>
<dbReference type="PRINTS" id="PR00167">
    <property type="entry name" value="CACHANNEL"/>
</dbReference>
<feature type="compositionally biased region" description="Polar residues" evidence="12">
    <location>
        <begin position="962"/>
        <end position="973"/>
    </location>
</feature>
<protein>
    <recommendedName>
        <fullName evidence="14">Ion transport domain-containing protein</fullName>
    </recommendedName>
</protein>
<feature type="compositionally biased region" description="Polar residues" evidence="12">
    <location>
        <begin position="1011"/>
        <end position="1030"/>
    </location>
</feature>
<feature type="transmembrane region" description="Helical" evidence="13">
    <location>
        <begin position="351"/>
        <end position="376"/>
    </location>
</feature>
<comment type="subcellular location">
    <subcellularLocation>
        <location evidence="1 11">Membrane</location>
        <topology evidence="1 11">Multi-pass membrane protein</topology>
    </subcellularLocation>
</comment>
<feature type="transmembrane region" description="Helical" evidence="13">
    <location>
        <begin position="574"/>
        <end position="603"/>
    </location>
</feature>
<sequence>MTTADCGLSPLDNSSSSSVMSSESNFSRVMPAEGCWGDMPYTSTYDALASQYPERSCFILRKRAHLRKFCVYLMHNKFFENFILFIILCNCVTLALGSNRQGFDSTPLGRALLAIDNVYVAIFTLEMLVKIIATGFVLEKGTYLRDGWNVLDFVVVGMAYVNLFTPNNLTGIRTIRALRPLRTVSHIRGMKVLVNTLLKSLPMLLDVFVLCAFTFFMFGIIAVQLFSGVLRYRCGEPDFTWAYNVTGADGQVMLRNVSYVVPDDQTEDACSGPLSSEAVWYLVDGTPTAQEGSGYGGRVCDDGMYCTLYGNPAGGLVSYDHILWAWLTIFQHITMSSWTDVMYTTMDAVSFWVWLFYVGLIIFGAFFMVNLALAVLTLNFSADNLAEEQEKQKAAEKEQQWGTGETNGGAGGGRSPAAPIKLHKPADLPTAEEEAAASGPPSHYNAVRRAAWHVAVSKQLEYTTAALIVANTAIMCINWHGMPTNIEQATNYTNYGFTIYFLLELIVKLTAFGFRKYFRDGMNIFDALVVLVSTVELIIDIIPSIAGVGPLSVLRAFRLLRVFRLARSWRDLNVIILGMFKSVQASIMLVLLMVLFLFIAALVGMQCFGYKFMFCDYVSGASPVCPLGMRVWGDCPNHFHCYLPCSADQYGSWVDAPGSFFNDLAYCQRFCATQQDADAAAATAAGNATAATAAGAAATAGDCEYLAMVGKSQVPRANFDGILWALYTVFQLLTGENWNDVMYDTMNTVSSWASLYFVAVIVIGNYLVFNLFIAILLDNLHMRIEEKSTEEPPRRVSEANGKRGSNKDSAVRGGADGSRSQRPGLPAGTAAPGRYCGDAMAWEPLSAEHDNKAGLKDEQQQGKGSCNGDIKPTLIGVAAAALKQHHQLQQQYHQQQPLLPETPSASTAGGSSQLSVPVANVSFPRPVAESLEPGLPAASVAAATASVAIGAAEAAGQEDSSRPSSACTPNLGKSNALPRLMVQFAGLPRIATPTKTTMANDAAAAAGPDSVANSSSFLPQMSQPDMSPQLSVGRIRRKESKSFLETMRSRLQTDPDWTTIEGRSLMLMTKHSGLRKRAARLVHNRHFDQAILVLIAASCVCLVLDAPDLDRHSRLARALHIMDYAFTGAFTLEAILKIITFGFAFTGKHAYIRSGWNVLDFLIVLLGYALIIVEVVGVTNTGNLKVLRVMRALRALRPLRAANRFDGLRVVVKTLFAVLPSMFNVALVCVLFYVIFAILSVNLFKGKLYSCVDADSGERLDPEYLLAPGQTLTRQWCEAGSVTITNSAHTAALNVTLPEYNISTAWINPTANFDNVGIAMLTLFQVATMSLWVDITFTAVDATEVDEQPIWNHNPAVITFFVFFIVVCTFFVLNLFIGVTLDKFAELQADQEQGGLLLSPAQQSWVDTQRVLMHTSVQYKPPRPQGRQRAALYDMVTQERFDWLIVAVIVVNVAFMAMVHFNMSGAWQNIMSYSNLAFTVVFAVEAGLKITAFGPLAYLRDKWNCFDFFVVLISAVSVALDFSNTKNLSFMPALRVLRVLRVLRLIRKAQGIQKLMRTLISSLPALANVGGVMLLFFFIYAVIGVNLFAGMKQGENLSRHANFNNMGSAMLLLFRMITGESWDGIMQDCMVTHGCVLLLSDTVSPSTGAPLAAGSYLDPGDPALAGLPEEAVDNQCAISPAAAVIYFPTFVILCGFVLLQLVIAVLIENLTQVNEAAEIPVPKNALDSFIEAWSEQDALGRGMLHASQLPLVLAMTEPPLGTHGADSTLATQRMLFGLDIPIYKGNKVSYIEVLHALAGSVCYAALPEPAVDKVHRELSKRLPPDDPHQRFSAAHYYAAVLVRAAIKGFLVRHAYRQQLLHVSQRHKCSGSGFIEIGTTGGGGMDEEACARYLRPQPKLRRSESSGSDRADGEPSQAHAGAMSNANTDSPDVRRCEPHAEEEVAASTPPDATPKAIAEAEVADPQAAAAAVGLVCRIDMGAKPVTHPAAATLQTLHADAASLPPFVPRTPTGSLRVPACPRASASMQRQPSVDFSQPSASQANLRVSSACSTATEQPACPGPATGPGVRLGVSGMPALPGCGSQNASASRGIGRPSEPALAPSRSVARSAADSGCSGPRAVPGQVSEPGGDMMRRRSRSDISHIRREKREAARSSGSESGTFYSAASSQKSMSCGTLKEGGESEDCGGAAPAAGGSGASAGRRGWFS</sequence>
<feature type="transmembrane region" description="Helical" evidence="13">
    <location>
        <begin position="1475"/>
        <end position="1498"/>
    </location>
</feature>
<feature type="transmembrane region" description="Helical" evidence="13">
    <location>
        <begin position="150"/>
        <end position="169"/>
    </location>
</feature>
<evidence type="ECO:0000313" key="15">
    <source>
        <dbReference type="EMBL" id="GFR46010.1"/>
    </source>
</evidence>
<dbReference type="Gene3D" id="1.10.287.70">
    <property type="match status" value="4"/>
</dbReference>
<dbReference type="InterPro" id="IPR005821">
    <property type="entry name" value="Ion_trans_dom"/>
</dbReference>
<dbReference type="InterPro" id="IPR027359">
    <property type="entry name" value="Volt_channel_dom_sf"/>
</dbReference>
<dbReference type="Gene3D" id="1.10.238.10">
    <property type="entry name" value="EF-hand"/>
    <property type="match status" value="1"/>
</dbReference>
<reference evidence="15 16" key="1">
    <citation type="journal article" date="2021" name="Sci. Rep.">
        <title>Genome sequencing of the multicellular alga Astrephomene provides insights into convergent evolution of germ-soma differentiation.</title>
        <authorList>
            <person name="Yamashita S."/>
            <person name="Yamamoto K."/>
            <person name="Matsuzaki R."/>
            <person name="Suzuki S."/>
            <person name="Yamaguchi H."/>
            <person name="Hirooka S."/>
            <person name="Minakuchi Y."/>
            <person name="Miyagishima S."/>
            <person name="Kawachi M."/>
            <person name="Toyoda A."/>
            <person name="Nozaki H."/>
        </authorList>
    </citation>
    <scope>NUCLEOTIDE SEQUENCE [LARGE SCALE GENOMIC DNA]</scope>
    <source>
        <strain evidence="15 16">NIES-4017</strain>
    </source>
</reference>
<feature type="region of interest" description="Disordered" evidence="12">
    <location>
        <begin position="886"/>
        <end position="913"/>
    </location>
</feature>
<feature type="region of interest" description="Disordered" evidence="12">
    <location>
        <begin position="2081"/>
        <end position="2207"/>
    </location>
</feature>
<dbReference type="Proteomes" id="UP001054857">
    <property type="component" value="Unassembled WGS sequence"/>
</dbReference>
<feature type="region of interest" description="Disordered" evidence="12">
    <location>
        <begin position="787"/>
        <end position="830"/>
    </location>
</feature>
<feature type="transmembrane region" description="Helical" evidence="13">
    <location>
        <begin position="1357"/>
        <end position="1377"/>
    </location>
</feature>
<accession>A0AAD3HMR3</accession>
<gene>
    <name evidence="15" type="ORF">Agub_g7488</name>
</gene>
<evidence type="ECO:0000256" key="9">
    <source>
        <dbReference type="ARBA" id="ARBA00023180"/>
    </source>
</evidence>
<evidence type="ECO:0000256" key="6">
    <source>
        <dbReference type="ARBA" id="ARBA00022989"/>
    </source>
</evidence>
<feature type="compositionally biased region" description="Basic and acidic residues" evidence="12">
    <location>
        <begin position="1930"/>
        <end position="1941"/>
    </location>
</feature>
<keyword evidence="3 13" id="KW-0812">Transmembrane</keyword>
<comment type="similarity">
    <text evidence="11">Belongs to the calcium channel alpha-1 subunit (TC 1.A.1.11) family.</text>
</comment>
<evidence type="ECO:0000256" key="1">
    <source>
        <dbReference type="ARBA" id="ARBA00004141"/>
    </source>
</evidence>
<keyword evidence="9" id="KW-0325">Glycoprotein</keyword>
<feature type="transmembrane region" description="Helical" evidence="13">
    <location>
        <begin position="754"/>
        <end position="777"/>
    </location>
</feature>
<feature type="transmembrane region" description="Helical" evidence="13">
    <location>
        <begin position="78"/>
        <end position="98"/>
    </location>
</feature>
<feature type="transmembrane region" description="Helical" evidence="13">
    <location>
        <begin position="1086"/>
        <end position="1104"/>
    </location>
</feature>
<keyword evidence="16" id="KW-1185">Reference proteome</keyword>
<feature type="compositionally biased region" description="Basic and acidic residues" evidence="12">
    <location>
        <begin position="2132"/>
        <end position="2152"/>
    </location>
</feature>
<evidence type="ECO:0000256" key="7">
    <source>
        <dbReference type="ARBA" id="ARBA00023065"/>
    </source>
</evidence>
<feature type="transmembrane region" description="Helical" evidence="13">
    <location>
        <begin position="1215"/>
        <end position="1239"/>
    </location>
</feature>
<comment type="caution">
    <text evidence="15">The sequence shown here is derived from an EMBL/GenBank/DDBJ whole genome shotgun (WGS) entry which is preliminary data.</text>
</comment>
<evidence type="ECO:0000259" key="14">
    <source>
        <dbReference type="Pfam" id="PF00520"/>
    </source>
</evidence>
<keyword evidence="4" id="KW-0677">Repeat</keyword>
<keyword evidence="5 11" id="KW-0851">Voltage-gated channel</keyword>
<feature type="transmembrane region" description="Helical" evidence="13">
    <location>
        <begin position="1443"/>
        <end position="1463"/>
    </location>
</feature>
<keyword evidence="7" id="KW-0406">Ion transport</keyword>
<evidence type="ECO:0000313" key="16">
    <source>
        <dbReference type="Proteomes" id="UP001054857"/>
    </source>
</evidence>
<organism evidence="15 16">
    <name type="scientific">Astrephomene gubernaculifera</name>
    <dbReference type="NCBI Taxonomy" id="47775"/>
    <lineage>
        <taxon>Eukaryota</taxon>
        <taxon>Viridiplantae</taxon>
        <taxon>Chlorophyta</taxon>
        <taxon>core chlorophytes</taxon>
        <taxon>Chlorophyceae</taxon>
        <taxon>CS clade</taxon>
        <taxon>Chlamydomonadales</taxon>
        <taxon>Astrephomenaceae</taxon>
        <taxon>Astrephomene</taxon>
    </lineage>
</organism>
<evidence type="ECO:0000256" key="3">
    <source>
        <dbReference type="ARBA" id="ARBA00022692"/>
    </source>
</evidence>
<dbReference type="Gene3D" id="1.20.120.350">
    <property type="entry name" value="Voltage-gated potassium channels. Chain C"/>
    <property type="match status" value="4"/>
</dbReference>
<feature type="compositionally biased region" description="Basic and acidic residues" evidence="12">
    <location>
        <begin position="389"/>
        <end position="399"/>
    </location>
</feature>
<feature type="region of interest" description="Disordered" evidence="12">
    <location>
        <begin position="954"/>
        <end position="973"/>
    </location>
</feature>
<keyword evidence="11" id="KW-0107">Calcium channel</keyword>
<dbReference type="InterPro" id="IPR002077">
    <property type="entry name" value="VDCCAlpha1"/>
</dbReference>
<feature type="region of interest" description="Disordered" evidence="12">
    <location>
        <begin position="999"/>
        <end position="1032"/>
    </location>
</feature>
<evidence type="ECO:0000256" key="13">
    <source>
        <dbReference type="SAM" id="Phobius"/>
    </source>
</evidence>